<dbReference type="EMBL" id="CATOUU010000983">
    <property type="protein sequence ID" value="CAI9964931.1"/>
    <property type="molecule type" value="Genomic_DNA"/>
</dbReference>
<evidence type="ECO:0000313" key="2">
    <source>
        <dbReference type="EMBL" id="CAI9964931.1"/>
    </source>
</evidence>
<organism evidence="2">
    <name type="scientific">Hexamita inflata</name>
    <dbReference type="NCBI Taxonomy" id="28002"/>
    <lineage>
        <taxon>Eukaryota</taxon>
        <taxon>Metamonada</taxon>
        <taxon>Diplomonadida</taxon>
        <taxon>Hexamitidae</taxon>
        <taxon>Hexamitinae</taxon>
        <taxon>Hexamita</taxon>
    </lineage>
</organism>
<comment type="caution">
    <text evidence="2">The sequence shown here is derived from an EMBL/GenBank/DDBJ whole genome shotgun (WGS) entry which is preliminary data.</text>
</comment>
<dbReference type="AlphaFoldDB" id="A0AA86UUC2"/>
<dbReference type="Proteomes" id="UP001642409">
    <property type="component" value="Unassembled WGS sequence"/>
</dbReference>
<gene>
    <name evidence="3" type="ORF">HINF_LOCUS29563</name>
    <name evidence="2" type="ORF">HINF_LOCUS52576</name>
</gene>
<reference evidence="3 4" key="2">
    <citation type="submission" date="2024-07" db="EMBL/GenBank/DDBJ databases">
        <authorList>
            <person name="Akdeniz Z."/>
        </authorList>
    </citation>
    <scope>NUCLEOTIDE SEQUENCE [LARGE SCALE GENOMIC DNA]</scope>
</reference>
<proteinExistence type="predicted"/>
<reference evidence="2" key="1">
    <citation type="submission" date="2023-06" db="EMBL/GenBank/DDBJ databases">
        <authorList>
            <person name="Kurt Z."/>
        </authorList>
    </citation>
    <scope>NUCLEOTIDE SEQUENCE</scope>
</reference>
<evidence type="ECO:0000313" key="3">
    <source>
        <dbReference type="EMBL" id="CAL6024326.1"/>
    </source>
</evidence>
<keyword evidence="4" id="KW-1185">Reference proteome</keyword>
<name>A0AA86UUC2_9EUKA</name>
<dbReference type="EMBL" id="CAXDID020000095">
    <property type="protein sequence ID" value="CAL6024326.1"/>
    <property type="molecule type" value="Genomic_DNA"/>
</dbReference>
<protein>
    <submittedName>
        <fullName evidence="3">Hypothetical_protein</fullName>
    </submittedName>
</protein>
<feature type="region of interest" description="Disordered" evidence="1">
    <location>
        <begin position="71"/>
        <end position="107"/>
    </location>
</feature>
<sequence>MVRLNVNYQIIIILVLQNKIQRILDYEKFMNMLITFLSDQANTAVLQQRANEEAKLHYTNALHEGTIATQQIEGQRDRQATGRRTPRARQAKATLDRTGSEQPSTIEDLERERVRKINSTATIQHPNAIYKYIPVILLQPSKNNIFQ</sequence>
<evidence type="ECO:0000256" key="1">
    <source>
        <dbReference type="SAM" id="MobiDB-lite"/>
    </source>
</evidence>
<accession>A0AA86UUC2</accession>
<evidence type="ECO:0000313" key="4">
    <source>
        <dbReference type="Proteomes" id="UP001642409"/>
    </source>
</evidence>